<dbReference type="Pfam" id="PF03031">
    <property type="entry name" value="NIF"/>
    <property type="match status" value="2"/>
</dbReference>
<protein>
    <submittedName>
        <fullName evidence="3">Nli interacting factor family phosphatase</fullName>
    </submittedName>
</protein>
<evidence type="ECO:0000313" key="4">
    <source>
        <dbReference type="Proteomes" id="UP000221165"/>
    </source>
</evidence>
<dbReference type="InterPro" id="IPR036412">
    <property type="entry name" value="HAD-like_sf"/>
</dbReference>
<dbReference type="OrthoDB" id="332531at2759"/>
<dbReference type="RefSeq" id="XP_067927531.1">
    <property type="nucleotide sequence ID" value="XM_068060495.1"/>
</dbReference>
<dbReference type="PROSITE" id="PS50969">
    <property type="entry name" value="FCP1"/>
    <property type="match status" value="1"/>
</dbReference>
<dbReference type="VEuPathDB" id="ToxoDB:CSUI_000261"/>
<evidence type="ECO:0000259" key="2">
    <source>
        <dbReference type="PROSITE" id="PS50969"/>
    </source>
</evidence>
<feature type="compositionally biased region" description="Basic and acidic residues" evidence="1">
    <location>
        <begin position="1216"/>
        <end position="1251"/>
    </location>
</feature>
<sequence>METPSAETRFAQPGGESLADWMTTEEVLVNLQALSDVIEAQETELYTPGEATTELSSPPQEKWTLFLDIDETLVHVTPYPDPDVEPDISFVLQEEAELLDPAGPFCGAGHGGSPPSAVLHVYYRPFLFTFLDKLAETSRFELVAYTAALPQYADPILDSIENKRMKRGCVCSESEGKKLFAARLYRHHCSTAKRKTNQESRAACSLELRSVVPESKGEQMHATYKWVRSSKEQVPKYSPSYECTTSASCEGLAEGEGVREDLTPTVLTNASSHLLCITAPLRPLQETGETVSVSPNNHPLVVEGSSLASLDENEGVEEATVSLEEHEEEEEIFYVKDLRYAAPMRSLSRCLLLDNSPVSFAAQLANGLLLKPFFGSPDDRELEAVLNVLLQISDCDDVREGLRNKSMLDRVCRAIQVYPEEVTKFFTLPECVREKLLLAGKNDLGHPQEGHGGQQDCEDVSGVEDSVKESKCLVETAGKQRTNELNKTKSASGETGREEKTRQRQIEEERVRLAANLPYDEQRQEVVVLSGIAHVPHSYSVNKGLIEEAPEAETNIDEHARILEMPENGRQCFKVESEVVLAPEGHTCFPVMASNNRELLHIPDATVLSPRVSLILGDGSSGLMKVKTEWKEDSEIWILTEPPSTRAGTDTPSSVSTTTIRRSRNGDAVWYTGRGVSLRSLDGSPFRACSLSGDWSFFPSSFGPLSPVESSPVFRLPSARYPSRSPLPIAATSLLRACSIRSREELSAKELSPVQRANVAEGIVCSGQPQETGDCSALMECVPESNENGELQASPCCEEERNAAVTNWEVQHRTDKSLESRTDEDVQDTNRAARLSVDTSTPDELAAEKEEEQRMNAIEVKSSPGCATNCYRRYRTQYYALGNTLHPVGEFAFKHGTVLRRDRNHEGKEQESVVSLRKPSTVSARARRIPAANREAGVQGEPRTRRSTVRADRLGPPSCTREISVYCDMRTQGPSLSPFIATHTPICCPVPATIFIPEKDRQQGVSGSWGTEPFPREKEEVVRQRNVKPTSPSGWWCRSRYDNPVSPGDWQSGSADEQALRKGNAVLVSGGGPVVNAASAHMDSASQFRAAKREEDDRGEALENARGYIPEASSPLVGGKFIPTPKHSAHSTARGRHSRDVYFNNFGSFLTRRGGQSDAVRLLADSGGNCVAFELPQVYSGKEGSLISVAARANTQDVSRSTALLFGASNECYEKHERPVRSRNSQVREEEKREGKQTHDNHNRERKEERSGGVAFALREPIAGKSTRSSFIAFTADREGKGNRSYYPVPPDLNPRCRLSCSSSDLASTCAFCHQEKVSHLSSSACWRCTAVGASLHAAPSFNSRRTHYSCISSPPSPPLPLCASSSAASSYASRTHCVRYSRQVTLHLHEPLRDRSRPRQHRRPLSSLSNACQHTEEAAASGVPALGRDKKPTERITPSVWEPCGPLPLLP</sequence>
<feature type="region of interest" description="Disordered" evidence="1">
    <location>
        <begin position="1216"/>
        <end position="1253"/>
    </location>
</feature>
<dbReference type="EMBL" id="MIGC01000112">
    <property type="protein sequence ID" value="PHJ25885.1"/>
    <property type="molecule type" value="Genomic_DNA"/>
</dbReference>
<dbReference type="InterPro" id="IPR050365">
    <property type="entry name" value="TIM50"/>
</dbReference>
<dbReference type="SUPFAM" id="SSF56784">
    <property type="entry name" value="HAD-like"/>
    <property type="match status" value="2"/>
</dbReference>
<evidence type="ECO:0000256" key="1">
    <source>
        <dbReference type="SAM" id="MobiDB-lite"/>
    </source>
</evidence>
<feature type="domain" description="FCP1 homology" evidence="2">
    <location>
        <begin position="58"/>
        <end position="392"/>
    </location>
</feature>
<dbReference type="InterPro" id="IPR004274">
    <property type="entry name" value="FCP1_dom"/>
</dbReference>
<dbReference type="PANTHER" id="PTHR12210">
    <property type="entry name" value="DULLARD PROTEIN PHOSPHATASE"/>
    <property type="match status" value="1"/>
</dbReference>
<dbReference type="GeneID" id="94423706"/>
<dbReference type="Gene3D" id="3.40.50.1000">
    <property type="entry name" value="HAD superfamily/HAD-like"/>
    <property type="match status" value="2"/>
</dbReference>
<evidence type="ECO:0000313" key="3">
    <source>
        <dbReference type="EMBL" id="PHJ25885.1"/>
    </source>
</evidence>
<dbReference type="Proteomes" id="UP000221165">
    <property type="component" value="Unassembled WGS sequence"/>
</dbReference>
<name>A0A2C6LH32_9APIC</name>
<accession>A0A2C6LH32</accession>
<proteinExistence type="predicted"/>
<feature type="region of interest" description="Disordered" evidence="1">
    <location>
        <begin position="1001"/>
        <end position="1029"/>
    </location>
</feature>
<keyword evidence="4" id="KW-1185">Reference proteome</keyword>
<gene>
    <name evidence="3" type="ORF">CSUI_000261</name>
</gene>
<feature type="compositionally biased region" description="Basic and acidic residues" evidence="1">
    <location>
        <begin position="1014"/>
        <end position="1023"/>
    </location>
</feature>
<dbReference type="SMART" id="SM00577">
    <property type="entry name" value="CPDc"/>
    <property type="match status" value="1"/>
</dbReference>
<organism evidence="3 4">
    <name type="scientific">Cystoisospora suis</name>
    <dbReference type="NCBI Taxonomy" id="483139"/>
    <lineage>
        <taxon>Eukaryota</taxon>
        <taxon>Sar</taxon>
        <taxon>Alveolata</taxon>
        <taxon>Apicomplexa</taxon>
        <taxon>Conoidasida</taxon>
        <taxon>Coccidia</taxon>
        <taxon>Eucoccidiorida</taxon>
        <taxon>Eimeriorina</taxon>
        <taxon>Sarcocystidae</taxon>
        <taxon>Cystoisospora</taxon>
    </lineage>
</organism>
<feature type="region of interest" description="Disordered" evidence="1">
    <location>
        <begin position="1391"/>
        <end position="1452"/>
    </location>
</feature>
<comment type="caution">
    <text evidence="3">The sequence shown here is derived from an EMBL/GenBank/DDBJ whole genome shotgun (WGS) entry which is preliminary data.</text>
</comment>
<feature type="compositionally biased region" description="Basic and acidic residues" evidence="1">
    <location>
        <begin position="495"/>
        <end position="506"/>
    </location>
</feature>
<feature type="region of interest" description="Disordered" evidence="1">
    <location>
        <begin position="483"/>
        <end position="506"/>
    </location>
</feature>
<reference evidence="3 4" key="1">
    <citation type="journal article" date="2017" name="Int. J. Parasitol.">
        <title>The genome of the protozoan parasite Cystoisospora suis and a reverse vaccinology approach to identify vaccine candidates.</title>
        <authorList>
            <person name="Palmieri N."/>
            <person name="Shrestha A."/>
            <person name="Ruttkowski B."/>
            <person name="Beck T."/>
            <person name="Vogl C."/>
            <person name="Tomley F."/>
            <person name="Blake D.P."/>
            <person name="Joachim A."/>
        </authorList>
    </citation>
    <scope>NUCLEOTIDE SEQUENCE [LARGE SCALE GENOMIC DNA]</scope>
    <source>
        <strain evidence="3 4">Wien I</strain>
    </source>
</reference>
<dbReference type="InterPro" id="IPR023214">
    <property type="entry name" value="HAD_sf"/>
</dbReference>
<feature type="region of interest" description="Disordered" evidence="1">
    <location>
        <begin position="932"/>
        <end position="956"/>
    </location>
</feature>